<comment type="similarity">
    <text evidence="2">Belongs to the ABC transporter superfamily. ABCB family. Mitochondrial peptide exporter (TC 3.A.1.212) subfamily.</text>
</comment>
<protein>
    <recommendedName>
        <fullName evidence="18">ATP-binding cassette sub-family B member 10, mitochondrial</fullName>
    </recommendedName>
    <alternativeName>
        <fullName evidence="19">ABC-mitochondrial erythroid protein</fullName>
    </alternativeName>
    <alternativeName>
        <fullName evidence="20">ATP-binding cassette transporter 10</fullName>
    </alternativeName>
</protein>
<keyword evidence="12 21" id="KW-1133">Transmembrane helix</keyword>
<dbReference type="InterPro" id="IPR003593">
    <property type="entry name" value="AAA+_ATPase"/>
</dbReference>
<organism evidence="24 25">
    <name type="scientific">Daphnia galeata</name>
    <dbReference type="NCBI Taxonomy" id="27404"/>
    <lineage>
        <taxon>Eukaryota</taxon>
        <taxon>Metazoa</taxon>
        <taxon>Ecdysozoa</taxon>
        <taxon>Arthropoda</taxon>
        <taxon>Crustacea</taxon>
        <taxon>Branchiopoda</taxon>
        <taxon>Diplostraca</taxon>
        <taxon>Cladocera</taxon>
        <taxon>Anomopoda</taxon>
        <taxon>Daphniidae</taxon>
        <taxon>Daphnia</taxon>
    </lineage>
</organism>
<dbReference type="SUPFAM" id="SSF52540">
    <property type="entry name" value="P-loop containing nucleoside triphosphate hydrolases"/>
    <property type="match status" value="1"/>
</dbReference>
<keyword evidence="15 21" id="KW-0472">Membrane</keyword>
<dbReference type="GO" id="GO:0090374">
    <property type="term" value="P:oligopeptide export from mitochondrion"/>
    <property type="evidence" value="ECO:0007669"/>
    <property type="project" value="TreeGrafter"/>
</dbReference>
<dbReference type="AlphaFoldDB" id="A0A8J2S140"/>
<comment type="catalytic activity">
    <reaction evidence="16">
        <text>biliverdin IXalpha(in) + ATP + H2O = biliverdin IXalpha(out) + ADP + phosphate + H(+)</text>
        <dbReference type="Rhea" id="RHEA:82359"/>
        <dbReference type="ChEBI" id="CHEBI:15377"/>
        <dbReference type="ChEBI" id="CHEBI:15378"/>
        <dbReference type="ChEBI" id="CHEBI:30616"/>
        <dbReference type="ChEBI" id="CHEBI:43474"/>
        <dbReference type="ChEBI" id="CHEBI:57991"/>
        <dbReference type="ChEBI" id="CHEBI:456216"/>
    </reaction>
    <physiologicalReaction direction="left-to-right" evidence="16">
        <dbReference type="Rhea" id="RHEA:82360"/>
    </physiologicalReaction>
</comment>
<keyword evidence="14" id="KW-0496">Mitochondrion</keyword>
<evidence type="ECO:0000313" key="24">
    <source>
        <dbReference type="EMBL" id="CAH0107276.1"/>
    </source>
</evidence>
<dbReference type="PROSITE" id="PS50893">
    <property type="entry name" value="ABC_TRANSPORTER_2"/>
    <property type="match status" value="1"/>
</dbReference>
<dbReference type="Gene3D" id="1.20.1560.10">
    <property type="entry name" value="ABC transporter type 1, transmembrane domain"/>
    <property type="match status" value="1"/>
</dbReference>
<evidence type="ECO:0000259" key="22">
    <source>
        <dbReference type="PROSITE" id="PS50893"/>
    </source>
</evidence>
<evidence type="ECO:0000256" key="20">
    <source>
        <dbReference type="ARBA" id="ARBA00083334"/>
    </source>
</evidence>
<dbReference type="OrthoDB" id="6500128at2759"/>
<keyword evidence="3" id="KW-0813">Transport</keyword>
<evidence type="ECO:0000256" key="21">
    <source>
        <dbReference type="SAM" id="Phobius"/>
    </source>
</evidence>
<evidence type="ECO:0000256" key="18">
    <source>
        <dbReference type="ARBA" id="ARBA00072683"/>
    </source>
</evidence>
<dbReference type="EMBL" id="CAKKLH010000263">
    <property type="protein sequence ID" value="CAH0107276.1"/>
    <property type="molecule type" value="Genomic_DNA"/>
</dbReference>
<feature type="transmembrane region" description="Helical" evidence="21">
    <location>
        <begin position="238"/>
        <end position="256"/>
    </location>
</feature>
<dbReference type="InterPro" id="IPR036640">
    <property type="entry name" value="ABC1_TM_sf"/>
</dbReference>
<evidence type="ECO:0000256" key="1">
    <source>
        <dbReference type="ARBA" id="ARBA00004448"/>
    </source>
</evidence>
<keyword evidence="10" id="KW-0809">Transit peptide</keyword>
<evidence type="ECO:0000256" key="9">
    <source>
        <dbReference type="ARBA" id="ARBA00022842"/>
    </source>
</evidence>
<dbReference type="PROSITE" id="PS00211">
    <property type="entry name" value="ABC_TRANSPORTER_1"/>
    <property type="match status" value="1"/>
</dbReference>
<keyword evidence="5" id="KW-0479">Metal-binding</keyword>
<keyword evidence="4 21" id="KW-0812">Transmembrane</keyword>
<evidence type="ECO:0000256" key="11">
    <source>
        <dbReference type="ARBA" id="ARBA00022967"/>
    </source>
</evidence>
<feature type="transmembrane region" description="Helical" evidence="21">
    <location>
        <begin position="94"/>
        <end position="117"/>
    </location>
</feature>
<evidence type="ECO:0000256" key="5">
    <source>
        <dbReference type="ARBA" id="ARBA00022723"/>
    </source>
</evidence>
<evidence type="ECO:0000256" key="2">
    <source>
        <dbReference type="ARBA" id="ARBA00005580"/>
    </source>
</evidence>
<dbReference type="PROSITE" id="PS50929">
    <property type="entry name" value="ABC_TM1F"/>
    <property type="match status" value="1"/>
</dbReference>
<evidence type="ECO:0000256" key="13">
    <source>
        <dbReference type="ARBA" id="ARBA00022990"/>
    </source>
</evidence>
<evidence type="ECO:0000256" key="6">
    <source>
        <dbReference type="ARBA" id="ARBA00022741"/>
    </source>
</evidence>
<comment type="subcellular location">
    <subcellularLocation>
        <location evidence="1">Mitochondrion inner membrane</location>
        <topology evidence="1">Multi-pass membrane protein</topology>
    </subcellularLocation>
</comment>
<feature type="transmembrane region" description="Helical" evidence="21">
    <location>
        <begin position="352"/>
        <end position="372"/>
    </location>
</feature>
<keyword evidence="9" id="KW-0460">Magnesium</keyword>
<reference evidence="24" key="1">
    <citation type="submission" date="2021-11" db="EMBL/GenBank/DDBJ databases">
        <authorList>
            <person name="Schell T."/>
        </authorList>
    </citation>
    <scope>NUCLEOTIDE SEQUENCE</scope>
    <source>
        <strain evidence="24">M5</strain>
    </source>
</reference>
<dbReference type="Pfam" id="PF00664">
    <property type="entry name" value="ABC_membrane"/>
    <property type="match status" value="1"/>
</dbReference>
<dbReference type="GO" id="GO:0042802">
    <property type="term" value="F:identical protein binding"/>
    <property type="evidence" value="ECO:0007669"/>
    <property type="project" value="UniProtKB-ARBA"/>
</dbReference>
<evidence type="ECO:0000259" key="23">
    <source>
        <dbReference type="PROSITE" id="PS50929"/>
    </source>
</evidence>
<evidence type="ECO:0000313" key="25">
    <source>
        <dbReference type="Proteomes" id="UP000789390"/>
    </source>
</evidence>
<dbReference type="PIRSF" id="PIRSF002773">
    <property type="entry name" value="ABC_prm/ATPase_B"/>
    <property type="match status" value="1"/>
</dbReference>
<evidence type="ECO:0000256" key="4">
    <source>
        <dbReference type="ARBA" id="ARBA00022692"/>
    </source>
</evidence>
<evidence type="ECO:0000256" key="12">
    <source>
        <dbReference type="ARBA" id="ARBA00022989"/>
    </source>
</evidence>
<accession>A0A8J2S140</accession>
<evidence type="ECO:0000256" key="3">
    <source>
        <dbReference type="ARBA" id="ARBA00022448"/>
    </source>
</evidence>
<feature type="transmembrane region" description="Helical" evidence="21">
    <location>
        <begin position="322"/>
        <end position="340"/>
    </location>
</feature>
<dbReference type="GO" id="GO:0005524">
    <property type="term" value="F:ATP binding"/>
    <property type="evidence" value="ECO:0007669"/>
    <property type="project" value="UniProtKB-KW"/>
</dbReference>
<dbReference type="FunFam" id="1.20.1560.10:FF:000048">
    <property type="entry name" value="ATP-binding cassette sub-family B member 10, mitochondrial"/>
    <property type="match status" value="1"/>
</dbReference>
<evidence type="ECO:0000256" key="7">
    <source>
        <dbReference type="ARBA" id="ARBA00022792"/>
    </source>
</evidence>
<dbReference type="GO" id="GO:0016887">
    <property type="term" value="F:ATP hydrolysis activity"/>
    <property type="evidence" value="ECO:0007669"/>
    <property type="project" value="InterPro"/>
</dbReference>
<dbReference type="FunFam" id="3.40.50.300:FF:000403">
    <property type="entry name" value="ATP-binding cassette sub-family B member 8, mitochondrial"/>
    <property type="match status" value="1"/>
</dbReference>
<keyword evidence="11" id="KW-1278">Translocase</keyword>
<evidence type="ECO:0000256" key="15">
    <source>
        <dbReference type="ARBA" id="ARBA00023136"/>
    </source>
</evidence>
<proteinExistence type="inferred from homology"/>
<gene>
    <name evidence="24" type="ORF">DGAL_LOCUS10567</name>
</gene>
<evidence type="ECO:0000256" key="16">
    <source>
        <dbReference type="ARBA" id="ARBA00052250"/>
    </source>
</evidence>
<dbReference type="Proteomes" id="UP000789390">
    <property type="component" value="Unassembled WGS sequence"/>
</dbReference>
<keyword evidence="8" id="KW-0067">ATP-binding</keyword>
<dbReference type="CDD" id="cd18573">
    <property type="entry name" value="ABC_6TM_ABCB10_like"/>
    <property type="match status" value="1"/>
</dbReference>
<feature type="domain" description="ABC transmembrane type-1" evidence="23">
    <location>
        <begin position="97"/>
        <end position="381"/>
    </location>
</feature>
<dbReference type="PANTHER" id="PTHR43394">
    <property type="entry name" value="ATP-DEPENDENT PERMEASE MDL1, MITOCHONDRIAL"/>
    <property type="match status" value="1"/>
</dbReference>
<keyword evidence="13" id="KW-0007">Acetylation</keyword>
<dbReference type="CDD" id="cd03249">
    <property type="entry name" value="ABC_MTABC3_MDL1_MDL2"/>
    <property type="match status" value="1"/>
</dbReference>
<dbReference type="InterPro" id="IPR027417">
    <property type="entry name" value="P-loop_NTPase"/>
</dbReference>
<dbReference type="GO" id="GO:0005743">
    <property type="term" value="C:mitochondrial inner membrane"/>
    <property type="evidence" value="ECO:0007669"/>
    <property type="project" value="UniProtKB-SubCell"/>
</dbReference>
<keyword evidence="25" id="KW-1185">Reference proteome</keyword>
<dbReference type="GO" id="GO:0046872">
    <property type="term" value="F:metal ion binding"/>
    <property type="evidence" value="ECO:0007669"/>
    <property type="project" value="UniProtKB-KW"/>
</dbReference>
<keyword evidence="6" id="KW-0547">Nucleotide-binding</keyword>
<evidence type="ECO:0000256" key="14">
    <source>
        <dbReference type="ARBA" id="ARBA00023128"/>
    </source>
</evidence>
<evidence type="ECO:0000256" key="19">
    <source>
        <dbReference type="ARBA" id="ARBA00075187"/>
    </source>
</evidence>
<evidence type="ECO:0000256" key="10">
    <source>
        <dbReference type="ARBA" id="ARBA00022946"/>
    </source>
</evidence>
<feature type="domain" description="ABC transporter" evidence="22">
    <location>
        <begin position="416"/>
        <end position="655"/>
    </location>
</feature>
<comment type="function">
    <text evidence="17">ATP-dependent transporter located in the mitochondrial inner membrane that catalyzes the export of biliverdin from the mitochondrial matrix, and plays a crucial role in hemoglobin synthesis and antioxidative stress. Participates in the early step of the heme biosynthetic process during insertion of iron into protoporphyrin IX (PPIX). Involved in the stabilization of the iron transporter mitoferrin-1/SLC25A37. In addition may be involved in mitochondrial unfolded protein response (UPRmt) signaling pathway, although ABCB10 probably does not participate in peptide export from mitochondria.</text>
</comment>
<evidence type="ECO:0000256" key="8">
    <source>
        <dbReference type="ARBA" id="ARBA00022840"/>
    </source>
</evidence>
<feature type="transmembrane region" description="Helical" evidence="21">
    <location>
        <begin position="137"/>
        <end position="159"/>
    </location>
</feature>
<dbReference type="Gene3D" id="3.40.50.300">
    <property type="entry name" value="P-loop containing nucleotide triphosphate hydrolases"/>
    <property type="match status" value="1"/>
</dbReference>
<evidence type="ECO:0000256" key="17">
    <source>
        <dbReference type="ARBA" id="ARBA00055589"/>
    </source>
</evidence>
<name>A0A8J2S140_9CRUS</name>
<keyword evidence="7" id="KW-0999">Mitochondrion inner membrane</keyword>
<dbReference type="SMART" id="SM00382">
    <property type="entry name" value="AAA"/>
    <property type="match status" value="1"/>
</dbReference>
<dbReference type="InterPro" id="IPR011527">
    <property type="entry name" value="ABC1_TM_dom"/>
</dbReference>
<sequence>MALVSRLFTSPSYSRQVILLVRTRCSSLANRSSLLSPARSGKSNGVNCSWRFFNSTTALLRNAGLKATEKVIPKKKIKSEEIRRLFGLAKPEKYRLLGGIGLLFVSSAITMVIPFAIGKVIDIISANQESMVQNLTNVSLILVGIFIFGAACNFGRTYLMGIAGERITQTMRRNVYAAIVKQDVAFFDKNQTGELVNRLSTDTTLVSKCVTANLADGIRSSALVVSAISMMFYTSPQIALVGLSIVPPVAGLTIIYGRFVKKITRKVQDALAQATQVTEERISNIRTVRAFGQENREFVRYNEQIDHVLSLGYKEAKARGTFFALTGFAGNAIIISGLYYGGLMVADSSLTVGQLSAFLLYAAYVGISMGGLSSSYSEMMKGLGASTRIWQLIDKRPDIPISGGSVIPAGQFEGSIRLRDLSFAYPTRSDVPIFNSLNLDIPAGSVTAIVGSSGSGKSTIAALLLRFYDPISGQVLVDGHCVKDLDPQWLRANIGTVSQEPSLFSCSIRENILYGAIEPNSVSEEQIIQAAKEANAWSFIQKCPQGLDTVVGERGVLLSGGQRQRIAIARAIVKNPRILLLDEATSALDSESESLIQEALERVTKGRTVLTIAHRLSTIRKASQIAVLEHGKVVELGTYEALVSIPDGVFKKLVELQTIGLAA</sequence>
<dbReference type="InterPro" id="IPR039421">
    <property type="entry name" value="Type_1_exporter"/>
</dbReference>
<dbReference type="Pfam" id="PF00005">
    <property type="entry name" value="ABC_tran"/>
    <property type="match status" value="1"/>
</dbReference>
<dbReference type="InterPro" id="IPR017871">
    <property type="entry name" value="ABC_transporter-like_CS"/>
</dbReference>
<dbReference type="InterPro" id="IPR003439">
    <property type="entry name" value="ABC_transporter-like_ATP-bd"/>
</dbReference>
<dbReference type="GO" id="GO:0015421">
    <property type="term" value="F:ABC-type oligopeptide transporter activity"/>
    <property type="evidence" value="ECO:0007669"/>
    <property type="project" value="TreeGrafter"/>
</dbReference>
<dbReference type="PANTHER" id="PTHR43394:SF1">
    <property type="entry name" value="ATP-BINDING CASSETTE SUB-FAMILY B MEMBER 10, MITOCHONDRIAL"/>
    <property type="match status" value="1"/>
</dbReference>
<dbReference type="SUPFAM" id="SSF90123">
    <property type="entry name" value="ABC transporter transmembrane region"/>
    <property type="match status" value="1"/>
</dbReference>
<comment type="caution">
    <text evidence="24">The sequence shown here is derived from an EMBL/GenBank/DDBJ whole genome shotgun (WGS) entry which is preliminary data.</text>
</comment>